<reference evidence="7 8" key="1">
    <citation type="submission" date="2012-05" db="EMBL/GenBank/DDBJ databases">
        <title>Recombination and specialization in a pathogen metapopulation.</title>
        <authorList>
            <person name="Gardiner A."/>
            <person name="Kemen E."/>
            <person name="Schultz-Larsen T."/>
            <person name="MacLean D."/>
            <person name="Van Oosterhout C."/>
            <person name="Jones J.D.G."/>
        </authorList>
    </citation>
    <scope>NUCLEOTIDE SEQUENCE [LARGE SCALE GENOMIC DNA]</scope>
    <source>
        <strain evidence="7 8">Ac Nc2</strain>
    </source>
</reference>
<dbReference type="InterPro" id="IPR036396">
    <property type="entry name" value="Cyt_P450_sf"/>
</dbReference>
<keyword evidence="4 5" id="KW-0408">Iron</keyword>
<dbReference type="InParanoid" id="A0A024GU72"/>
<accession>A0A024GU72</accession>
<dbReference type="STRING" id="65357.A0A024GU72"/>
<sequence length="530" mass="61941">MSLFSLLTPQIVFQALGILFLMNVLILRPLQSFHRKLRIAKGLAPVPGPRGVWVLGMIPSFLRNNHRIYDFLEELLKIYNGRMKTPWHIFFDGGLYVSSPQDVKHMLADNVDNYIKPQGFLDAFHEIFQNAFFATNHGPHAPDKGLHWKLQRKVAVKIFTANQFRTFTEQVFKKRAQSILSRVQVTRLEDRSVLQCDMQQLSSEFTLESIFQIAFGIDLSAILEPQQFARYCNFVNEHCASRLFFNQYYKWFWWCMPSEWKLWRYTKRIQSIADSILHNRMRLDPEVVAKQSDLLSLFINKTREKDVQVTKLLSPNVLRSIILTFIFAGRDTTSECITYTFYALARNPHIQEKIRQELYQALGENSSSVSLTYENIKMLRYLDAVVHETLRLYPALPYNLKVAVEDDILPDQTFVPAGTYMYYSPWYMGRNEKFWGPDAHVFRPERWLEMERRPTAYEFPVFQAGPRTCIGMAMAIVEVKVFTAVILMEHFVKIQDGHDVDRDYILKSGLYMKEGLPLDLIPLPKHAVVH</sequence>
<evidence type="ECO:0008006" key="9">
    <source>
        <dbReference type="Google" id="ProtNLM"/>
    </source>
</evidence>
<dbReference type="Gene3D" id="1.10.630.10">
    <property type="entry name" value="Cytochrome P450"/>
    <property type="match status" value="1"/>
</dbReference>
<evidence type="ECO:0000313" key="8">
    <source>
        <dbReference type="Proteomes" id="UP000053237"/>
    </source>
</evidence>
<evidence type="ECO:0000256" key="3">
    <source>
        <dbReference type="ARBA" id="ARBA00023002"/>
    </source>
</evidence>
<dbReference type="Proteomes" id="UP000053237">
    <property type="component" value="Unassembled WGS sequence"/>
</dbReference>
<feature type="transmembrane region" description="Helical" evidence="6">
    <location>
        <begin position="6"/>
        <end position="27"/>
    </location>
</feature>
<dbReference type="PRINTS" id="PR00385">
    <property type="entry name" value="P450"/>
</dbReference>
<dbReference type="GO" id="GO:0004497">
    <property type="term" value="F:monooxygenase activity"/>
    <property type="evidence" value="ECO:0007669"/>
    <property type="project" value="InterPro"/>
</dbReference>
<dbReference type="InterPro" id="IPR002401">
    <property type="entry name" value="Cyt_P450_E_grp-I"/>
</dbReference>
<keyword evidence="6" id="KW-1133">Transmembrane helix</keyword>
<dbReference type="PRINTS" id="PR00463">
    <property type="entry name" value="EP450I"/>
</dbReference>
<keyword evidence="6" id="KW-0472">Membrane</keyword>
<evidence type="ECO:0000256" key="2">
    <source>
        <dbReference type="ARBA" id="ARBA00022723"/>
    </source>
</evidence>
<comment type="similarity">
    <text evidence="1">Belongs to the cytochrome P450 family.</text>
</comment>
<comment type="caution">
    <text evidence="7">The sequence shown here is derived from an EMBL/GenBank/DDBJ whole genome shotgun (WGS) entry which is preliminary data.</text>
</comment>
<keyword evidence="2 5" id="KW-0479">Metal-binding</keyword>
<evidence type="ECO:0000256" key="4">
    <source>
        <dbReference type="ARBA" id="ARBA00023004"/>
    </source>
</evidence>
<dbReference type="Pfam" id="PF00067">
    <property type="entry name" value="p450"/>
    <property type="match status" value="1"/>
</dbReference>
<evidence type="ECO:0000256" key="5">
    <source>
        <dbReference type="PIRSR" id="PIRSR602401-1"/>
    </source>
</evidence>
<dbReference type="OrthoDB" id="1470350at2759"/>
<proteinExistence type="inferred from homology"/>
<protein>
    <recommendedName>
        <fullName evidence="9">Cytochrome P450</fullName>
    </recommendedName>
</protein>
<comment type="cofactor">
    <cofactor evidence="5">
        <name>heme</name>
        <dbReference type="ChEBI" id="CHEBI:30413"/>
    </cofactor>
</comment>
<organism evidence="7 8">
    <name type="scientific">Albugo candida</name>
    <dbReference type="NCBI Taxonomy" id="65357"/>
    <lineage>
        <taxon>Eukaryota</taxon>
        <taxon>Sar</taxon>
        <taxon>Stramenopiles</taxon>
        <taxon>Oomycota</taxon>
        <taxon>Peronosporomycetes</taxon>
        <taxon>Albuginales</taxon>
        <taxon>Albuginaceae</taxon>
        <taxon>Albugo</taxon>
    </lineage>
</organism>
<evidence type="ECO:0000256" key="1">
    <source>
        <dbReference type="ARBA" id="ARBA00010617"/>
    </source>
</evidence>
<keyword evidence="8" id="KW-1185">Reference proteome</keyword>
<keyword evidence="5" id="KW-0349">Heme</keyword>
<dbReference type="GO" id="GO:0020037">
    <property type="term" value="F:heme binding"/>
    <property type="evidence" value="ECO:0007669"/>
    <property type="project" value="InterPro"/>
</dbReference>
<dbReference type="GO" id="GO:0005506">
    <property type="term" value="F:iron ion binding"/>
    <property type="evidence" value="ECO:0007669"/>
    <property type="project" value="InterPro"/>
</dbReference>
<dbReference type="AlphaFoldDB" id="A0A024GU72"/>
<dbReference type="InterPro" id="IPR001128">
    <property type="entry name" value="Cyt_P450"/>
</dbReference>
<name>A0A024GU72_9STRA</name>
<dbReference type="SUPFAM" id="SSF48264">
    <property type="entry name" value="Cytochrome P450"/>
    <property type="match status" value="1"/>
</dbReference>
<dbReference type="EMBL" id="CAIX01000459">
    <property type="protein sequence ID" value="CCI50351.1"/>
    <property type="molecule type" value="Genomic_DNA"/>
</dbReference>
<keyword evidence="3" id="KW-0560">Oxidoreductase</keyword>
<keyword evidence="6" id="KW-0812">Transmembrane</keyword>
<evidence type="ECO:0000256" key="6">
    <source>
        <dbReference type="SAM" id="Phobius"/>
    </source>
</evidence>
<dbReference type="PANTHER" id="PTHR24296">
    <property type="entry name" value="CYTOCHROME P450"/>
    <property type="match status" value="1"/>
</dbReference>
<gene>
    <name evidence="7" type="ORF">BN9_120250</name>
</gene>
<evidence type="ECO:0000313" key="7">
    <source>
        <dbReference type="EMBL" id="CCI50351.1"/>
    </source>
</evidence>
<dbReference type="GO" id="GO:0016705">
    <property type="term" value="F:oxidoreductase activity, acting on paired donors, with incorporation or reduction of molecular oxygen"/>
    <property type="evidence" value="ECO:0007669"/>
    <property type="project" value="InterPro"/>
</dbReference>
<feature type="binding site" description="axial binding residue" evidence="5">
    <location>
        <position position="469"/>
    </location>
    <ligand>
        <name>heme</name>
        <dbReference type="ChEBI" id="CHEBI:30413"/>
    </ligand>
    <ligandPart>
        <name>Fe</name>
        <dbReference type="ChEBI" id="CHEBI:18248"/>
    </ligandPart>
</feature>